<dbReference type="OrthoDB" id="9773233at2"/>
<gene>
    <name evidence="7" type="ORF">EDC18_101362</name>
</gene>
<comment type="cofactor">
    <cofactor evidence="1">
        <name>FAD</name>
        <dbReference type="ChEBI" id="CHEBI:57692"/>
    </cofactor>
</comment>
<dbReference type="SUPFAM" id="SSF160996">
    <property type="entry name" value="HI0933 insert domain-like"/>
    <property type="match status" value="1"/>
</dbReference>
<keyword evidence="2" id="KW-0285">Flavoprotein</keyword>
<name>A0A4R3MUT5_9FIRM</name>
<evidence type="ECO:0000313" key="7">
    <source>
        <dbReference type="EMBL" id="TCT17066.1"/>
    </source>
</evidence>
<dbReference type="InterPro" id="IPR023166">
    <property type="entry name" value="BaiN-like_dom_sf"/>
</dbReference>
<dbReference type="RefSeq" id="WP_132249653.1">
    <property type="nucleotide sequence ID" value="NZ_SMAL01000001.1"/>
</dbReference>
<reference evidence="7 8" key="1">
    <citation type="submission" date="2019-03" db="EMBL/GenBank/DDBJ databases">
        <title>Genomic Encyclopedia of Type Strains, Phase IV (KMG-IV): sequencing the most valuable type-strain genomes for metagenomic binning, comparative biology and taxonomic classification.</title>
        <authorList>
            <person name="Goeker M."/>
        </authorList>
    </citation>
    <scope>NUCLEOTIDE SEQUENCE [LARGE SCALE GENOMIC DNA]</scope>
    <source>
        <strain evidence="7 8">DSM 24629</strain>
    </source>
</reference>
<sequence>MGKNTVAIIGGGASGLVAGIVSARGGAKVTIIERMDRLGKKILATGNGRCNLTNTVLSVDHFNGENPKFSMPVLSAFDVEKTIEFFNGLGIYPRVENGYVYPYSNQASSVLDVLRQEIEQLKINVVYEEEVKEIEKKKNQFIIHTNGNKYYTNKVILCAGGNSTPNLGSNGSGFDLAKKLGHRIVSPYPALVQIKASENYLKRIKGVRVIAKLHLYIDDTLKREEVGEVLFTDYGLSGIPILQISRYIGEAINNGKKIKVLLDLIPELETEALDKILVERFTNMPYKSIEDNLIGLLNKKLIPIITHLSDIKDNQPVSQISKSQRHKLIESIKNLTFNITGTNDWNQSQVTVGGVATDEVDPNTLESKIHPNLYFAGEILDIDGDCGGYNLQWAWSSGYIAGKTIVKKTN</sequence>
<dbReference type="EMBL" id="SMAL01000001">
    <property type="protein sequence ID" value="TCT17066.1"/>
    <property type="molecule type" value="Genomic_DNA"/>
</dbReference>
<keyword evidence="4" id="KW-0175">Coiled coil</keyword>
<proteinExistence type="predicted"/>
<feature type="coiled-coil region" evidence="4">
    <location>
        <begin position="104"/>
        <end position="131"/>
    </location>
</feature>
<evidence type="ECO:0000259" key="6">
    <source>
        <dbReference type="Pfam" id="PF22780"/>
    </source>
</evidence>
<evidence type="ECO:0008006" key="9">
    <source>
        <dbReference type="Google" id="ProtNLM"/>
    </source>
</evidence>
<dbReference type="Gene3D" id="2.40.30.10">
    <property type="entry name" value="Translation factors"/>
    <property type="match status" value="1"/>
</dbReference>
<keyword evidence="8" id="KW-1185">Reference proteome</keyword>
<dbReference type="Pfam" id="PF03486">
    <property type="entry name" value="HI0933_like"/>
    <property type="match status" value="1"/>
</dbReference>
<dbReference type="Gene3D" id="1.10.8.260">
    <property type="entry name" value="HI0933 insert domain-like"/>
    <property type="match status" value="1"/>
</dbReference>
<dbReference type="Proteomes" id="UP000294902">
    <property type="component" value="Unassembled WGS sequence"/>
</dbReference>
<feature type="domain" description="RsdA/BaiN/AoA(So)-like Rossmann fold-like" evidence="5">
    <location>
        <begin position="5"/>
        <end position="403"/>
    </location>
</feature>
<keyword evidence="3" id="KW-0274">FAD</keyword>
<dbReference type="InterPro" id="IPR055178">
    <property type="entry name" value="RsdA/BaiN/AoA(So)-like_dom"/>
</dbReference>
<feature type="domain" description="RsdA/BaiN/AoA(So)-like insert" evidence="6">
    <location>
        <begin position="188"/>
        <end position="350"/>
    </location>
</feature>
<dbReference type="InterPro" id="IPR057661">
    <property type="entry name" value="RsdA/BaiN/AoA(So)_Rossmann"/>
</dbReference>
<evidence type="ECO:0000256" key="1">
    <source>
        <dbReference type="ARBA" id="ARBA00001974"/>
    </source>
</evidence>
<evidence type="ECO:0000256" key="4">
    <source>
        <dbReference type="SAM" id="Coils"/>
    </source>
</evidence>
<dbReference type="PANTHER" id="PTHR42887:SF2">
    <property type="entry name" value="OS12G0638800 PROTEIN"/>
    <property type="match status" value="1"/>
</dbReference>
<dbReference type="AlphaFoldDB" id="A0A4R3MUT5"/>
<dbReference type="InterPro" id="IPR004792">
    <property type="entry name" value="BaiN-like"/>
</dbReference>
<comment type="caution">
    <text evidence="7">The sequence shown here is derived from an EMBL/GenBank/DDBJ whole genome shotgun (WGS) entry which is preliminary data.</text>
</comment>
<dbReference type="NCBIfam" id="TIGR00275">
    <property type="entry name" value="aminoacetone oxidase family FAD-binding enzyme"/>
    <property type="match status" value="1"/>
</dbReference>
<dbReference type="Pfam" id="PF22780">
    <property type="entry name" value="HI0933_like_1st"/>
    <property type="match status" value="1"/>
</dbReference>
<evidence type="ECO:0000256" key="2">
    <source>
        <dbReference type="ARBA" id="ARBA00022630"/>
    </source>
</evidence>
<dbReference type="SUPFAM" id="SSF51905">
    <property type="entry name" value="FAD/NAD(P)-binding domain"/>
    <property type="match status" value="1"/>
</dbReference>
<protein>
    <recommendedName>
        <fullName evidence="9">Flavoprotein</fullName>
    </recommendedName>
</protein>
<evidence type="ECO:0000256" key="3">
    <source>
        <dbReference type="ARBA" id="ARBA00022827"/>
    </source>
</evidence>
<dbReference type="Gene3D" id="3.50.50.60">
    <property type="entry name" value="FAD/NAD(P)-binding domain"/>
    <property type="match status" value="1"/>
</dbReference>
<accession>A0A4R3MUT5</accession>
<dbReference type="InterPro" id="IPR036188">
    <property type="entry name" value="FAD/NAD-bd_sf"/>
</dbReference>
<evidence type="ECO:0000313" key="8">
    <source>
        <dbReference type="Proteomes" id="UP000294902"/>
    </source>
</evidence>
<evidence type="ECO:0000259" key="5">
    <source>
        <dbReference type="Pfam" id="PF03486"/>
    </source>
</evidence>
<dbReference type="PANTHER" id="PTHR42887">
    <property type="entry name" value="OS12G0638800 PROTEIN"/>
    <property type="match status" value="1"/>
</dbReference>
<organism evidence="7 8">
    <name type="scientific">Natranaerovirga pectinivora</name>
    <dbReference type="NCBI Taxonomy" id="682400"/>
    <lineage>
        <taxon>Bacteria</taxon>
        <taxon>Bacillati</taxon>
        <taxon>Bacillota</taxon>
        <taxon>Clostridia</taxon>
        <taxon>Lachnospirales</taxon>
        <taxon>Natranaerovirgaceae</taxon>
        <taxon>Natranaerovirga</taxon>
    </lineage>
</organism>